<dbReference type="RefSeq" id="WP_148954842.1">
    <property type="nucleotide sequence ID" value="NZ_VTEG01000018.1"/>
</dbReference>
<protein>
    <submittedName>
        <fullName evidence="2">IS110 family transposase</fullName>
    </submittedName>
</protein>
<dbReference type="GO" id="GO:0006313">
    <property type="term" value="P:DNA transposition"/>
    <property type="evidence" value="ECO:0007669"/>
    <property type="project" value="InterPro"/>
</dbReference>
<feature type="non-terminal residue" evidence="2">
    <location>
        <position position="1"/>
    </location>
</feature>
<evidence type="ECO:0000313" key="3">
    <source>
        <dbReference type="Proteomes" id="UP000325182"/>
    </source>
</evidence>
<dbReference type="GO" id="GO:0003677">
    <property type="term" value="F:DNA binding"/>
    <property type="evidence" value="ECO:0007669"/>
    <property type="project" value="InterPro"/>
</dbReference>
<comment type="caution">
    <text evidence="2">The sequence shown here is derived from an EMBL/GenBank/DDBJ whole genome shotgun (WGS) entry which is preliminary data.</text>
</comment>
<dbReference type="PANTHER" id="PTHR33055:SF13">
    <property type="entry name" value="TRANSPOSASE"/>
    <property type="match status" value="1"/>
</dbReference>
<organism evidence="2 3">
    <name type="scientific">Rossellomorea vietnamensis</name>
    <dbReference type="NCBI Taxonomy" id="218284"/>
    <lineage>
        <taxon>Bacteria</taxon>
        <taxon>Bacillati</taxon>
        <taxon>Bacillota</taxon>
        <taxon>Bacilli</taxon>
        <taxon>Bacillales</taxon>
        <taxon>Bacillaceae</taxon>
        <taxon>Rossellomorea</taxon>
    </lineage>
</organism>
<evidence type="ECO:0000259" key="1">
    <source>
        <dbReference type="Pfam" id="PF02371"/>
    </source>
</evidence>
<dbReference type="Proteomes" id="UP000325182">
    <property type="component" value="Unassembled WGS sequence"/>
</dbReference>
<name>A0A5D4M7S6_9BACI</name>
<dbReference type="GO" id="GO:0004803">
    <property type="term" value="F:transposase activity"/>
    <property type="evidence" value="ECO:0007669"/>
    <property type="project" value="InterPro"/>
</dbReference>
<sequence>LEMARFEMNTLITQFKSLSNQLEILSARLTELAEQMTDYEYILSMDGLGENTAVDLLSEIGSLSRYEHPRQLIKLAGLTLRENSSGQHKGQKKISKRGRRKLRAILFRVILPLIQHNAAFKALYHYYTTRTVNPLKKKEAMVVLCGKLLKILHALCTKRVHFNENLMIADLHCLQEAA</sequence>
<dbReference type="AlphaFoldDB" id="A0A5D4M7S6"/>
<dbReference type="EMBL" id="VTEG01000018">
    <property type="protein sequence ID" value="TYR97666.1"/>
    <property type="molecule type" value="Genomic_DNA"/>
</dbReference>
<dbReference type="PANTHER" id="PTHR33055">
    <property type="entry name" value="TRANSPOSASE FOR INSERTION SEQUENCE ELEMENT IS1111A"/>
    <property type="match status" value="1"/>
</dbReference>
<accession>A0A5D4M7S6</accession>
<gene>
    <name evidence="2" type="ORF">FZC84_18485</name>
</gene>
<reference evidence="2 3" key="1">
    <citation type="submission" date="2019-08" db="EMBL/GenBank/DDBJ databases">
        <title>Bacillus genomes from the desert of Cuatro Cienegas, Coahuila.</title>
        <authorList>
            <person name="Olmedo-Alvarez G."/>
        </authorList>
    </citation>
    <scope>NUCLEOTIDE SEQUENCE [LARGE SCALE GENOMIC DNA]</scope>
    <source>
        <strain evidence="2 3">CH128b_4D</strain>
    </source>
</reference>
<dbReference type="InterPro" id="IPR047650">
    <property type="entry name" value="Transpos_IS110"/>
</dbReference>
<feature type="domain" description="Transposase IS116/IS110/IS902 C-terminal" evidence="1">
    <location>
        <begin position="40"/>
        <end position="125"/>
    </location>
</feature>
<dbReference type="InterPro" id="IPR003346">
    <property type="entry name" value="Transposase_20"/>
</dbReference>
<proteinExistence type="predicted"/>
<evidence type="ECO:0000313" key="2">
    <source>
        <dbReference type="EMBL" id="TYR97666.1"/>
    </source>
</evidence>
<dbReference type="Pfam" id="PF02371">
    <property type="entry name" value="Transposase_20"/>
    <property type="match status" value="1"/>
</dbReference>